<feature type="non-terminal residue" evidence="8">
    <location>
        <position position="56"/>
    </location>
</feature>
<keyword evidence="4 6" id="KW-1133">Transmembrane helix</keyword>
<feature type="transmembrane region" description="Helical" evidence="6">
    <location>
        <begin position="6"/>
        <end position="24"/>
    </location>
</feature>
<dbReference type="InterPro" id="IPR011701">
    <property type="entry name" value="MFS"/>
</dbReference>
<keyword evidence="3 6" id="KW-0812">Transmembrane</keyword>
<evidence type="ECO:0000313" key="8">
    <source>
        <dbReference type="EMBL" id="KFM69143.1"/>
    </source>
</evidence>
<dbReference type="AlphaFoldDB" id="A0A087TVK4"/>
<name>A0A087TVK4_STEMI</name>
<evidence type="ECO:0000256" key="2">
    <source>
        <dbReference type="ARBA" id="ARBA00022448"/>
    </source>
</evidence>
<evidence type="ECO:0000256" key="6">
    <source>
        <dbReference type="SAM" id="Phobius"/>
    </source>
</evidence>
<keyword evidence="5 6" id="KW-0472">Membrane</keyword>
<protein>
    <submittedName>
        <fullName evidence="8">Synaptic vesicle glycoprotein 2C</fullName>
    </submittedName>
</protein>
<dbReference type="InterPro" id="IPR036259">
    <property type="entry name" value="MFS_trans_sf"/>
</dbReference>
<dbReference type="InterPro" id="IPR020846">
    <property type="entry name" value="MFS_dom"/>
</dbReference>
<dbReference type="STRING" id="407821.A0A087TVK4"/>
<sequence>MDEDQKGWLGTISFIGMMIGALVWGIMGDRLGRRRTLLTALASNGIFGVIAAFMPT</sequence>
<dbReference type="Proteomes" id="UP000054359">
    <property type="component" value="Unassembled WGS sequence"/>
</dbReference>
<feature type="domain" description="Major facilitator superfamily (MFS) profile" evidence="7">
    <location>
        <begin position="1"/>
        <end position="56"/>
    </location>
</feature>
<keyword evidence="9" id="KW-1185">Reference proteome</keyword>
<evidence type="ECO:0000256" key="4">
    <source>
        <dbReference type="ARBA" id="ARBA00022989"/>
    </source>
</evidence>
<dbReference type="GO" id="GO:0022857">
    <property type="term" value="F:transmembrane transporter activity"/>
    <property type="evidence" value="ECO:0007669"/>
    <property type="project" value="InterPro"/>
</dbReference>
<accession>A0A087TVK4</accession>
<dbReference type="PANTHER" id="PTHR23511">
    <property type="entry name" value="SYNAPTIC VESICLE GLYCOPROTEIN 2"/>
    <property type="match status" value="1"/>
</dbReference>
<evidence type="ECO:0000259" key="7">
    <source>
        <dbReference type="PROSITE" id="PS50850"/>
    </source>
</evidence>
<comment type="subcellular location">
    <subcellularLocation>
        <location evidence="1">Membrane</location>
        <topology evidence="1">Multi-pass membrane protein</topology>
    </subcellularLocation>
</comment>
<proteinExistence type="predicted"/>
<evidence type="ECO:0000313" key="9">
    <source>
        <dbReference type="Proteomes" id="UP000054359"/>
    </source>
</evidence>
<evidence type="ECO:0000256" key="1">
    <source>
        <dbReference type="ARBA" id="ARBA00004141"/>
    </source>
</evidence>
<dbReference type="Pfam" id="PF07690">
    <property type="entry name" value="MFS_1"/>
    <property type="match status" value="1"/>
</dbReference>
<dbReference type="PROSITE" id="PS50850">
    <property type="entry name" value="MFS"/>
    <property type="match status" value="1"/>
</dbReference>
<dbReference type="Gene3D" id="1.20.1250.20">
    <property type="entry name" value="MFS general substrate transporter like domains"/>
    <property type="match status" value="1"/>
</dbReference>
<dbReference type="EMBL" id="KK116939">
    <property type="protein sequence ID" value="KFM69143.1"/>
    <property type="molecule type" value="Genomic_DNA"/>
</dbReference>
<evidence type="ECO:0000256" key="5">
    <source>
        <dbReference type="ARBA" id="ARBA00023136"/>
    </source>
</evidence>
<reference evidence="8 9" key="1">
    <citation type="submission" date="2013-11" db="EMBL/GenBank/DDBJ databases">
        <title>Genome sequencing of Stegodyphus mimosarum.</title>
        <authorList>
            <person name="Bechsgaard J."/>
        </authorList>
    </citation>
    <scope>NUCLEOTIDE SEQUENCE [LARGE SCALE GENOMIC DNA]</scope>
</reference>
<evidence type="ECO:0000256" key="3">
    <source>
        <dbReference type="ARBA" id="ARBA00022692"/>
    </source>
</evidence>
<dbReference type="GO" id="GO:0016020">
    <property type="term" value="C:membrane"/>
    <property type="evidence" value="ECO:0007669"/>
    <property type="project" value="UniProtKB-SubCell"/>
</dbReference>
<organism evidence="8 9">
    <name type="scientific">Stegodyphus mimosarum</name>
    <name type="common">African social velvet spider</name>
    <dbReference type="NCBI Taxonomy" id="407821"/>
    <lineage>
        <taxon>Eukaryota</taxon>
        <taxon>Metazoa</taxon>
        <taxon>Ecdysozoa</taxon>
        <taxon>Arthropoda</taxon>
        <taxon>Chelicerata</taxon>
        <taxon>Arachnida</taxon>
        <taxon>Araneae</taxon>
        <taxon>Araneomorphae</taxon>
        <taxon>Entelegynae</taxon>
        <taxon>Eresoidea</taxon>
        <taxon>Eresidae</taxon>
        <taxon>Stegodyphus</taxon>
    </lineage>
</organism>
<dbReference type="SUPFAM" id="SSF103473">
    <property type="entry name" value="MFS general substrate transporter"/>
    <property type="match status" value="1"/>
</dbReference>
<gene>
    <name evidence="8" type="ORF">X975_14328</name>
</gene>
<feature type="transmembrane region" description="Helical" evidence="6">
    <location>
        <begin position="36"/>
        <end position="54"/>
    </location>
</feature>
<dbReference type="PANTHER" id="PTHR23511:SF34">
    <property type="entry name" value="SYNAPTIC VESICLE GLYCOPROTEIN 2"/>
    <property type="match status" value="1"/>
</dbReference>
<keyword evidence="2" id="KW-0813">Transport</keyword>